<organism evidence="2 4">
    <name type="scientific">Polarella glacialis</name>
    <name type="common">Dinoflagellate</name>
    <dbReference type="NCBI Taxonomy" id="89957"/>
    <lineage>
        <taxon>Eukaryota</taxon>
        <taxon>Sar</taxon>
        <taxon>Alveolata</taxon>
        <taxon>Dinophyceae</taxon>
        <taxon>Suessiales</taxon>
        <taxon>Suessiaceae</taxon>
        <taxon>Polarella</taxon>
    </lineage>
</organism>
<gene>
    <name evidence="2" type="ORF">PGLA1383_LOCUS42567</name>
    <name evidence="3" type="ORF">PGLA2088_LOCUS18801</name>
</gene>
<name>A0A813GHB2_POLGL</name>
<comment type="caution">
    <text evidence="2">The sequence shown here is derived from an EMBL/GenBank/DDBJ whole genome shotgun (WGS) entry which is preliminary data.</text>
</comment>
<dbReference type="Proteomes" id="UP000626109">
    <property type="component" value="Unassembled WGS sequence"/>
</dbReference>
<evidence type="ECO:0000313" key="4">
    <source>
        <dbReference type="Proteomes" id="UP000654075"/>
    </source>
</evidence>
<feature type="region of interest" description="Disordered" evidence="1">
    <location>
        <begin position="1"/>
        <end position="42"/>
    </location>
</feature>
<feature type="compositionally biased region" description="Basic and acidic residues" evidence="1">
    <location>
        <begin position="11"/>
        <end position="36"/>
    </location>
</feature>
<dbReference type="AlphaFoldDB" id="A0A813GHB2"/>
<evidence type="ECO:0000313" key="2">
    <source>
        <dbReference type="EMBL" id="CAE8625578.1"/>
    </source>
</evidence>
<dbReference type="EMBL" id="CAJNNW010024751">
    <property type="protein sequence ID" value="CAE8674060.1"/>
    <property type="molecule type" value="Genomic_DNA"/>
</dbReference>
<keyword evidence="4" id="KW-1185">Reference proteome</keyword>
<sequence>MRASDGFRGARAHERAQRLVDGHPVRSGGHRRDPGESKSSALRVRWRAPVDALPDSGLLLVRHGRHAQRFVFGYEHGHGRMDAQRPEPRQSTLGLHHQCTNWPRGLLGVQMGIQGATSALRERRSL</sequence>
<proteinExistence type="predicted"/>
<evidence type="ECO:0000313" key="3">
    <source>
        <dbReference type="EMBL" id="CAE8674060.1"/>
    </source>
</evidence>
<accession>A0A813GHB2</accession>
<evidence type="ECO:0000256" key="1">
    <source>
        <dbReference type="SAM" id="MobiDB-lite"/>
    </source>
</evidence>
<dbReference type="Proteomes" id="UP000654075">
    <property type="component" value="Unassembled WGS sequence"/>
</dbReference>
<protein>
    <submittedName>
        <fullName evidence="2">Uncharacterized protein</fullName>
    </submittedName>
</protein>
<reference evidence="2" key="1">
    <citation type="submission" date="2021-02" db="EMBL/GenBank/DDBJ databases">
        <authorList>
            <person name="Dougan E. K."/>
            <person name="Rhodes N."/>
            <person name="Thang M."/>
            <person name="Chan C."/>
        </authorList>
    </citation>
    <scope>NUCLEOTIDE SEQUENCE</scope>
</reference>
<dbReference type="EMBL" id="CAJNNV010028727">
    <property type="protein sequence ID" value="CAE8625578.1"/>
    <property type="molecule type" value="Genomic_DNA"/>
</dbReference>